<name>A0A1B2IE54_9CAUD</name>
<dbReference type="RefSeq" id="YP_009278782.1">
    <property type="nucleotide sequence ID" value="NC_031010.1"/>
</dbReference>
<reference evidence="1 2" key="1">
    <citation type="submission" date="2016-06" db="EMBL/GenBank/DDBJ databases">
        <authorList>
            <person name="Kjaerup R.B."/>
            <person name="Dalgaard T.S."/>
            <person name="Juul-Madsen H.R."/>
        </authorList>
    </citation>
    <scope>NUCLEOTIDE SEQUENCE [LARGE SCALE GENOMIC DNA]</scope>
</reference>
<accession>A0A1B2IE54</accession>
<gene>
    <name evidence="1" type="ORF">KWAN_177</name>
</gene>
<sequence length="213" mass="23969">MLSADEIKARFENGDGQIDRTGLFFDPNGEVTLAKRLHYALLEGLSEKDALRQLQEQGQTQFEANYTLRQTKAFIKDVLGIQVKDYLKELQSTKAYCYTLLAKKLQATNAAYGEAVTADIAYKDHMFQTAGETLTTLAGFVQTNTVPEYWVTADNQALEEWEAKDTEMLYSLIVARNAQLHVQLTAYKTRIRAFAEQGDYASLDAAEFNPSVE</sequence>
<dbReference type="KEGG" id="vg:29062021"/>
<evidence type="ECO:0000313" key="2">
    <source>
        <dbReference type="Proteomes" id="UP000202923"/>
    </source>
</evidence>
<evidence type="ECO:0000313" key="1">
    <source>
        <dbReference type="EMBL" id="ANZ49529.1"/>
    </source>
</evidence>
<proteinExistence type="predicted"/>
<dbReference type="EMBL" id="KX397369">
    <property type="protein sequence ID" value="ANZ49529.1"/>
    <property type="molecule type" value="Genomic_DNA"/>
</dbReference>
<organism evidence="1 2">
    <name type="scientific">Erwinia phage vB_EamM_Kwan</name>
    <dbReference type="NCBI Taxonomy" id="1883374"/>
    <lineage>
        <taxon>Viruses</taxon>
        <taxon>Duplodnaviria</taxon>
        <taxon>Heunggongvirae</taxon>
        <taxon>Uroviricota</taxon>
        <taxon>Caudoviricetes</taxon>
        <taxon>Chimalliviridae</taxon>
        <taxon>Wellingtonvirus</taxon>
        <taxon>Wellingtonvirus wellington</taxon>
    </lineage>
</organism>
<dbReference type="GeneID" id="29062021"/>
<protein>
    <submittedName>
        <fullName evidence="1">Uncharacterized protein</fullName>
    </submittedName>
</protein>
<dbReference type="Proteomes" id="UP000202923">
    <property type="component" value="Genome"/>
</dbReference>
<dbReference type="OrthoDB" id="10444at10239"/>